<evidence type="ECO:0000259" key="2">
    <source>
        <dbReference type="Pfam" id="PF12697"/>
    </source>
</evidence>
<dbReference type="EMBL" id="LSBH01000010">
    <property type="protein sequence ID" value="OAQ71782.1"/>
    <property type="molecule type" value="Genomic_DNA"/>
</dbReference>
<organism evidence="3 4">
    <name type="scientific">Purpureocillium lilacinum</name>
    <name type="common">Paecilomyces lilacinus</name>
    <dbReference type="NCBI Taxonomy" id="33203"/>
    <lineage>
        <taxon>Eukaryota</taxon>
        <taxon>Fungi</taxon>
        <taxon>Dikarya</taxon>
        <taxon>Ascomycota</taxon>
        <taxon>Pezizomycotina</taxon>
        <taxon>Sordariomycetes</taxon>
        <taxon>Hypocreomycetidae</taxon>
        <taxon>Hypocreales</taxon>
        <taxon>Ophiocordycipitaceae</taxon>
        <taxon>Purpureocillium</taxon>
    </lineage>
</organism>
<dbReference type="GO" id="GO:0016020">
    <property type="term" value="C:membrane"/>
    <property type="evidence" value="ECO:0007669"/>
    <property type="project" value="TreeGrafter"/>
</dbReference>
<evidence type="ECO:0000313" key="4">
    <source>
        <dbReference type="Proteomes" id="UP000078240"/>
    </source>
</evidence>
<feature type="compositionally biased region" description="Low complexity" evidence="1">
    <location>
        <begin position="32"/>
        <end position="61"/>
    </location>
</feature>
<dbReference type="Pfam" id="PF12697">
    <property type="entry name" value="Abhydrolase_6"/>
    <property type="match status" value="1"/>
</dbReference>
<dbReference type="InterPro" id="IPR050266">
    <property type="entry name" value="AB_hydrolase_sf"/>
</dbReference>
<dbReference type="PANTHER" id="PTHR43798:SF5">
    <property type="entry name" value="MONOACYLGLYCEROL LIPASE ABHD6"/>
    <property type="match status" value="1"/>
</dbReference>
<dbReference type="PANTHER" id="PTHR43798">
    <property type="entry name" value="MONOACYLGLYCEROL LIPASE"/>
    <property type="match status" value="1"/>
</dbReference>
<gene>
    <name evidence="3" type="ORF">VFPBJ_10561</name>
</gene>
<comment type="caution">
    <text evidence="3">The sequence shown here is derived from an EMBL/GenBank/DDBJ whole genome shotgun (WGS) entry which is preliminary data.</text>
</comment>
<accession>A0A179G1R4</accession>
<dbReference type="InterPro" id="IPR029058">
    <property type="entry name" value="AB_hydrolase_fold"/>
</dbReference>
<proteinExistence type="predicted"/>
<feature type="domain" description="AB hydrolase-1" evidence="2">
    <location>
        <begin position="110"/>
        <end position="281"/>
    </location>
</feature>
<protein>
    <submittedName>
        <fullName evidence="3">Alpha/beta hydrolase</fullName>
    </submittedName>
</protein>
<dbReference type="Gene3D" id="3.40.50.1820">
    <property type="entry name" value="alpha/beta hydrolase"/>
    <property type="match status" value="1"/>
</dbReference>
<feature type="region of interest" description="Disordered" evidence="1">
    <location>
        <begin position="18"/>
        <end position="83"/>
    </location>
</feature>
<dbReference type="Proteomes" id="UP000078240">
    <property type="component" value="Unassembled WGS sequence"/>
</dbReference>
<dbReference type="GO" id="GO:0046464">
    <property type="term" value="P:acylglycerol catabolic process"/>
    <property type="evidence" value="ECO:0007669"/>
    <property type="project" value="TreeGrafter"/>
</dbReference>
<keyword evidence="3" id="KW-0378">Hydrolase</keyword>
<evidence type="ECO:0000313" key="3">
    <source>
        <dbReference type="EMBL" id="OAQ71782.1"/>
    </source>
</evidence>
<name>A0A179G1R4_PURLI</name>
<sequence length="300" mass="31052">MGASSSVLNTLAEASLAYPHSFLPPSSNRPCRSSGSKTRTSSTAGTRPATAPSCSSSTASAPPIPSMPPSSRRSSNKGTHVLPLTRPVSSALSTFRGKDSDPGMICGAASALMTALNIDSRRVVAVGHSMGAIVASELARSLDLLGVVLIGPVNPNEALVDVFEARTKLVDAGGMEGVAAVVPSAATGPKATATQQAFIRTLLLAQSPEGYKSLCRTIQRANRPQYEDIKCPLLIIAGSHDKTSPLGGSEHIFWGAGESQKRLEVLQGVGHWHCIEAAEEVLGLVSGFAAQLRDKVASTS</sequence>
<dbReference type="InterPro" id="IPR000073">
    <property type="entry name" value="AB_hydrolase_1"/>
</dbReference>
<dbReference type="SUPFAM" id="SSF53474">
    <property type="entry name" value="alpha/beta-Hydrolases"/>
    <property type="match status" value="1"/>
</dbReference>
<evidence type="ECO:0000256" key="1">
    <source>
        <dbReference type="SAM" id="MobiDB-lite"/>
    </source>
</evidence>
<dbReference type="AlphaFoldDB" id="A0A179G1R4"/>
<reference evidence="3 4" key="1">
    <citation type="submission" date="2016-01" db="EMBL/GenBank/DDBJ databases">
        <title>Biosynthesis of antibiotic leucinostatins and their inhibition on Phytophthora in bio-control Purpureocillium lilacinum.</title>
        <authorList>
            <person name="Wang G."/>
            <person name="Liu Z."/>
            <person name="Lin R."/>
            <person name="Li E."/>
            <person name="Mao Z."/>
            <person name="Ling J."/>
            <person name="Yin W."/>
            <person name="Xie B."/>
        </authorList>
    </citation>
    <scope>NUCLEOTIDE SEQUENCE [LARGE SCALE GENOMIC DNA]</scope>
    <source>
        <strain evidence="3">PLBJ-1</strain>
    </source>
</reference>
<dbReference type="GO" id="GO:0047372">
    <property type="term" value="F:monoacylglycerol lipase activity"/>
    <property type="evidence" value="ECO:0007669"/>
    <property type="project" value="TreeGrafter"/>
</dbReference>